<proteinExistence type="predicted"/>
<reference evidence="1" key="2">
    <citation type="journal article" date="2015" name="Fish Shellfish Immunol.">
        <title>Early steps in the European eel (Anguilla anguilla)-Vibrio vulnificus interaction in the gills: Role of the RtxA13 toxin.</title>
        <authorList>
            <person name="Callol A."/>
            <person name="Pajuelo D."/>
            <person name="Ebbesson L."/>
            <person name="Teles M."/>
            <person name="MacKenzie S."/>
            <person name="Amaro C."/>
        </authorList>
    </citation>
    <scope>NUCLEOTIDE SEQUENCE</scope>
</reference>
<dbReference type="EMBL" id="GBXM01066565">
    <property type="protein sequence ID" value="JAH42012.1"/>
    <property type="molecule type" value="Transcribed_RNA"/>
</dbReference>
<evidence type="ECO:0000313" key="1">
    <source>
        <dbReference type="EMBL" id="JAH42012.1"/>
    </source>
</evidence>
<accession>A0A0E9SLA9</accession>
<dbReference type="AlphaFoldDB" id="A0A0E9SLA9"/>
<sequence length="48" mass="5522">MHLSTPILYISLLKLPVKVSLDGNFVLCVCMELPLRLHCRKNVQPPYQ</sequence>
<protein>
    <submittedName>
        <fullName evidence="1">Uncharacterized protein</fullName>
    </submittedName>
</protein>
<organism evidence="1">
    <name type="scientific">Anguilla anguilla</name>
    <name type="common">European freshwater eel</name>
    <name type="synonym">Muraena anguilla</name>
    <dbReference type="NCBI Taxonomy" id="7936"/>
    <lineage>
        <taxon>Eukaryota</taxon>
        <taxon>Metazoa</taxon>
        <taxon>Chordata</taxon>
        <taxon>Craniata</taxon>
        <taxon>Vertebrata</taxon>
        <taxon>Euteleostomi</taxon>
        <taxon>Actinopterygii</taxon>
        <taxon>Neopterygii</taxon>
        <taxon>Teleostei</taxon>
        <taxon>Anguilliformes</taxon>
        <taxon>Anguillidae</taxon>
        <taxon>Anguilla</taxon>
    </lineage>
</organism>
<name>A0A0E9SLA9_ANGAN</name>
<reference evidence="1" key="1">
    <citation type="submission" date="2014-11" db="EMBL/GenBank/DDBJ databases">
        <authorList>
            <person name="Amaro Gonzalez C."/>
        </authorList>
    </citation>
    <scope>NUCLEOTIDE SEQUENCE</scope>
</reference>